<gene>
    <name evidence="2" type="ORF">GRF59_04965</name>
</gene>
<dbReference type="EMBL" id="WUBI01000001">
    <property type="protein sequence ID" value="MWV42972.1"/>
    <property type="molecule type" value="Genomic_DNA"/>
</dbReference>
<dbReference type="AlphaFoldDB" id="A0A7X3IFJ8"/>
<reference evidence="2 3" key="1">
    <citation type="submission" date="2019-12" db="EMBL/GenBank/DDBJ databases">
        <title>Paenibacillus sp. nov., an endophytic bacterium isolated from the stem of Dendrobium.</title>
        <authorList>
            <person name="Zhao R."/>
        </authorList>
    </citation>
    <scope>NUCLEOTIDE SEQUENCE [LARGE SCALE GENOMIC DNA]</scope>
    <source>
        <strain evidence="2 3">HJL G12</strain>
    </source>
</reference>
<accession>A0A7X3IFJ8</accession>
<sequence>MSQRPSSTEYNSYFDRYIRLVPDGHVTDILENSLQETSKLYSSLTKDQADFRHAPDKWSLKEVLGHITDNERIMSYRLLRIARGDQTPLPGYDQDELMKVAAFDACQLTNLVDEYRLVRQSTLALLRGLPSEAWTRTGTVGGRESSARAWAYIMAGHELHHMNVIRDKYLR</sequence>
<dbReference type="Gene3D" id="1.20.120.450">
    <property type="entry name" value="dinb family like domain"/>
    <property type="match status" value="1"/>
</dbReference>
<proteinExistence type="predicted"/>
<protein>
    <submittedName>
        <fullName evidence="2">DUF664 domain-containing protein</fullName>
    </submittedName>
</protein>
<organism evidence="2 3">
    <name type="scientific">Paenibacillus dendrobii</name>
    <dbReference type="NCBI Taxonomy" id="2691084"/>
    <lineage>
        <taxon>Bacteria</taxon>
        <taxon>Bacillati</taxon>
        <taxon>Bacillota</taxon>
        <taxon>Bacilli</taxon>
        <taxon>Bacillales</taxon>
        <taxon>Paenibacillaceae</taxon>
        <taxon>Paenibacillus</taxon>
    </lineage>
</organism>
<name>A0A7X3IFJ8_9BACL</name>
<dbReference type="Proteomes" id="UP000460318">
    <property type="component" value="Unassembled WGS sequence"/>
</dbReference>
<evidence type="ECO:0000313" key="2">
    <source>
        <dbReference type="EMBL" id="MWV42972.1"/>
    </source>
</evidence>
<feature type="domain" description="DinB-like" evidence="1">
    <location>
        <begin position="30"/>
        <end position="165"/>
    </location>
</feature>
<comment type="caution">
    <text evidence="2">The sequence shown here is derived from an EMBL/GenBank/DDBJ whole genome shotgun (WGS) entry which is preliminary data.</text>
</comment>
<keyword evidence="3" id="KW-1185">Reference proteome</keyword>
<evidence type="ECO:0000259" key="1">
    <source>
        <dbReference type="Pfam" id="PF12867"/>
    </source>
</evidence>
<evidence type="ECO:0000313" key="3">
    <source>
        <dbReference type="Proteomes" id="UP000460318"/>
    </source>
</evidence>
<dbReference type="InterPro" id="IPR034660">
    <property type="entry name" value="DinB/YfiT-like"/>
</dbReference>
<dbReference type="InterPro" id="IPR024775">
    <property type="entry name" value="DinB-like"/>
</dbReference>
<dbReference type="RefSeq" id="WP_160496528.1">
    <property type="nucleotide sequence ID" value="NZ_WUBI01000001.1"/>
</dbReference>
<dbReference type="SUPFAM" id="SSF109854">
    <property type="entry name" value="DinB/YfiT-like putative metalloenzymes"/>
    <property type="match status" value="1"/>
</dbReference>
<dbReference type="Pfam" id="PF12867">
    <property type="entry name" value="DinB_2"/>
    <property type="match status" value="1"/>
</dbReference>